<evidence type="ECO:0000256" key="1">
    <source>
        <dbReference type="ARBA" id="ARBA00004651"/>
    </source>
</evidence>
<feature type="transmembrane region" description="Helical" evidence="8">
    <location>
        <begin position="281"/>
        <end position="298"/>
    </location>
</feature>
<sequence length="455" mass="49243">MATLSTTTINVALPVFMDDFDASLNRVQWMMSGFMLATGVIAPIIGFLGDRLSYKRLYVLALAGFTLASVLCILAWNMESLIIFRIVQGLFSGMIMPTTMTIIYQVIPKEKQALGIGFWSVSAMLAPAFGPTIGGWLAEYFGWKALFLMNVPIGLMAIFAAQRFIPSYRLGKGVSLDSIGFVAVIIGTSSLLGAFSQSHSWGWTSWKTISLLAIGVGVIFYFVVRTLKVNAPLLNLRLFNIRRFTYSLILNCAITISLYAGTFLVPIYMQKIQGANTLHTGLVMLPGTLAMALVSSLVGKAYNKVGPFRLILSGVVLMGVSTWALSRLTLTSGTLFITTWIAIRYVGIAMSHMPVTNAGMSSVPSELTGQASAVTNWIRQGTSALSVSIFSAILSSRTLSYGNDGETAVRALSSSIQDVFMLGTVLVVIAIPLTFLLRQKKSGKEERLAQPAVKS</sequence>
<comment type="subcellular location">
    <subcellularLocation>
        <location evidence="1">Cell membrane</location>
        <topology evidence="1">Multi-pass membrane protein</topology>
    </subcellularLocation>
</comment>
<evidence type="ECO:0000256" key="8">
    <source>
        <dbReference type="SAM" id="Phobius"/>
    </source>
</evidence>
<dbReference type="InterPro" id="IPR004638">
    <property type="entry name" value="EmrB-like"/>
</dbReference>
<evidence type="ECO:0000256" key="5">
    <source>
        <dbReference type="ARBA" id="ARBA00022692"/>
    </source>
</evidence>
<dbReference type="GO" id="GO:0005886">
    <property type="term" value="C:plasma membrane"/>
    <property type="evidence" value="ECO:0007669"/>
    <property type="project" value="UniProtKB-SubCell"/>
</dbReference>
<evidence type="ECO:0000256" key="6">
    <source>
        <dbReference type="ARBA" id="ARBA00022989"/>
    </source>
</evidence>
<dbReference type="InterPro" id="IPR011701">
    <property type="entry name" value="MFS"/>
</dbReference>
<dbReference type="PANTHER" id="PTHR42718">
    <property type="entry name" value="MAJOR FACILITATOR SUPERFAMILY MULTIDRUG TRANSPORTER MFSC"/>
    <property type="match status" value="1"/>
</dbReference>
<accession>A0A5C4TBZ3</accession>
<proteinExistence type="inferred from homology"/>
<feature type="domain" description="Major facilitator superfamily (MFS) profile" evidence="9">
    <location>
        <begin position="1"/>
        <end position="442"/>
    </location>
</feature>
<keyword evidence="11" id="KW-1185">Reference proteome</keyword>
<feature type="transmembrane region" description="Helical" evidence="8">
    <location>
        <begin position="116"/>
        <end position="137"/>
    </location>
</feature>
<dbReference type="EMBL" id="VDCQ01000011">
    <property type="protein sequence ID" value="TNJ66445.1"/>
    <property type="molecule type" value="Genomic_DNA"/>
</dbReference>
<comment type="caution">
    <text evidence="10">The sequence shown here is derived from an EMBL/GenBank/DDBJ whole genome shotgun (WGS) entry which is preliminary data.</text>
</comment>
<organism evidence="10 11">
    <name type="scientific">Paenibacillus hemerocallicola</name>
    <dbReference type="NCBI Taxonomy" id="1172614"/>
    <lineage>
        <taxon>Bacteria</taxon>
        <taxon>Bacillati</taxon>
        <taxon>Bacillota</taxon>
        <taxon>Bacilli</taxon>
        <taxon>Bacillales</taxon>
        <taxon>Paenibacillaceae</taxon>
        <taxon>Paenibacillus</taxon>
    </lineage>
</organism>
<evidence type="ECO:0000256" key="2">
    <source>
        <dbReference type="ARBA" id="ARBA00008537"/>
    </source>
</evidence>
<dbReference type="Pfam" id="PF07690">
    <property type="entry name" value="MFS_1"/>
    <property type="match status" value="1"/>
</dbReference>
<dbReference type="NCBIfam" id="TIGR00711">
    <property type="entry name" value="efflux_EmrB"/>
    <property type="match status" value="1"/>
</dbReference>
<dbReference type="OrthoDB" id="9816041at2"/>
<dbReference type="Gene3D" id="1.20.1250.20">
    <property type="entry name" value="MFS general substrate transporter like domains"/>
    <property type="match status" value="1"/>
</dbReference>
<dbReference type="CDD" id="cd17503">
    <property type="entry name" value="MFS_LmrB_MDR_like"/>
    <property type="match status" value="1"/>
</dbReference>
<reference evidence="10 11" key="1">
    <citation type="submission" date="2019-05" db="EMBL/GenBank/DDBJ databases">
        <title>We sequenced the genome of Paenibacillus hemerocallicola KCTC 33185 for further insight into its adaptation and study the phylogeny of Paenibacillus.</title>
        <authorList>
            <person name="Narsing Rao M.P."/>
        </authorList>
    </citation>
    <scope>NUCLEOTIDE SEQUENCE [LARGE SCALE GENOMIC DNA]</scope>
    <source>
        <strain evidence="10 11">KCTC 33185</strain>
    </source>
</reference>
<name>A0A5C4TBZ3_9BACL</name>
<feature type="transmembrane region" description="Helical" evidence="8">
    <location>
        <begin position="173"/>
        <end position="196"/>
    </location>
</feature>
<evidence type="ECO:0000256" key="4">
    <source>
        <dbReference type="ARBA" id="ARBA00022475"/>
    </source>
</evidence>
<feature type="transmembrane region" description="Helical" evidence="8">
    <location>
        <begin position="82"/>
        <end position="104"/>
    </location>
</feature>
<gene>
    <name evidence="10" type="ORF">FE784_10640</name>
</gene>
<keyword evidence="6 8" id="KW-1133">Transmembrane helix</keyword>
<keyword evidence="5 8" id="KW-0812">Transmembrane</keyword>
<evidence type="ECO:0000256" key="3">
    <source>
        <dbReference type="ARBA" id="ARBA00022448"/>
    </source>
</evidence>
<evidence type="ECO:0000256" key="7">
    <source>
        <dbReference type="ARBA" id="ARBA00023136"/>
    </source>
</evidence>
<keyword evidence="3" id="KW-0813">Transport</keyword>
<dbReference type="AlphaFoldDB" id="A0A5C4TBZ3"/>
<dbReference type="Proteomes" id="UP000307943">
    <property type="component" value="Unassembled WGS sequence"/>
</dbReference>
<dbReference type="Gene3D" id="1.20.1720.10">
    <property type="entry name" value="Multidrug resistance protein D"/>
    <property type="match status" value="1"/>
</dbReference>
<feature type="transmembrane region" description="Helical" evidence="8">
    <location>
        <begin position="208"/>
        <end position="227"/>
    </location>
</feature>
<dbReference type="PROSITE" id="PS50850">
    <property type="entry name" value="MFS"/>
    <property type="match status" value="1"/>
</dbReference>
<evidence type="ECO:0000259" key="9">
    <source>
        <dbReference type="PROSITE" id="PS50850"/>
    </source>
</evidence>
<evidence type="ECO:0000313" key="10">
    <source>
        <dbReference type="EMBL" id="TNJ66445.1"/>
    </source>
</evidence>
<dbReference type="PANTHER" id="PTHR42718:SF9">
    <property type="entry name" value="MAJOR FACILITATOR SUPERFAMILY MULTIDRUG TRANSPORTER MFSC"/>
    <property type="match status" value="1"/>
</dbReference>
<evidence type="ECO:0000313" key="11">
    <source>
        <dbReference type="Proteomes" id="UP000307943"/>
    </source>
</evidence>
<feature type="transmembrane region" description="Helical" evidence="8">
    <location>
        <begin position="27"/>
        <end position="48"/>
    </location>
</feature>
<keyword evidence="4" id="KW-1003">Cell membrane</keyword>
<dbReference type="GO" id="GO:0022857">
    <property type="term" value="F:transmembrane transporter activity"/>
    <property type="evidence" value="ECO:0007669"/>
    <property type="project" value="InterPro"/>
</dbReference>
<dbReference type="InterPro" id="IPR036259">
    <property type="entry name" value="MFS_trans_sf"/>
</dbReference>
<comment type="similarity">
    <text evidence="2">Belongs to the major facilitator superfamily. EmrB family.</text>
</comment>
<dbReference type="InterPro" id="IPR020846">
    <property type="entry name" value="MFS_dom"/>
</dbReference>
<dbReference type="SUPFAM" id="SSF103473">
    <property type="entry name" value="MFS general substrate transporter"/>
    <property type="match status" value="2"/>
</dbReference>
<keyword evidence="7 8" id="KW-0472">Membrane</keyword>
<feature type="transmembrane region" description="Helical" evidence="8">
    <location>
        <begin position="248"/>
        <end position="269"/>
    </location>
</feature>
<feature type="transmembrane region" description="Helical" evidence="8">
    <location>
        <begin position="143"/>
        <end position="161"/>
    </location>
</feature>
<feature type="transmembrane region" description="Helical" evidence="8">
    <location>
        <begin position="57"/>
        <end position="76"/>
    </location>
</feature>
<feature type="transmembrane region" description="Helical" evidence="8">
    <location>
        <begin position="419"/>
        <end position="437"/>
    </location>
</feature>
<feature type="transmembrane region" description="Helical" evidence="8">
    <location>
        <begin position="310"/>
        <end position="343"/>
    </location>
</feature>
<protein>
    <submittedName>
        <fullName evidence="10">Multidrug efflux MFS transporter</fullName>
    </submittedName>
</protein>